<reference evidence="1" key="1">
    <citation type="submission" date="2020-04" db="EMBL/GenBank/DDBJ databases">
        <authorList>
            <person name="Chiriac C."/>
            <person name="Salcher M."/>
            <person name="Ghai R."/>
            <person name="Kavagutti S V."/>
        </authorList>
    </citation>
    <scope>NUCLEOTIDE SEQUENCE</scope>
</reference>
<protein>
    <submittedName>
        <fullName evidence="1">Uncharacterized protein</fullName>
    </submittedName>
</protein>
<proteinExistence type="predicted"/>
<evidence type="ECO:0000313" key="1">
    <source>
        <dbReference type="EMBL" id="CAB4125281.1"/>
    </source>
</evidence>
<gene>
    <name evidence="1" type="ORF">UFOVP58_100</name>
</gene>
<dbReference type="EMBL" id="LR796186">
    <property type="protein sequence ID" value="CAB4125281.1"/>
    <property type="molecule type" value="Genomic_DNA"/>
</dbReference>
<name>A0A6J5KTR1_9CAUD</name>
<organism evidence="1">
    <name type="scientific">uncultured Caudovirales phage</name>
    <dbReference type="NCBI Taxonomy" id="2100421"/>
    <lineage>
        <taxon>Viruses</taxon>
        <taxon>Duplodnaviria</taxon>
        <taxon>Heunggongvirae</taxon>
        <taxon>Uroviricota</taxon>
        <taxon>Caudoviricetes</taxon>
        <taxon>Peduoviridae</taxon>
        <taxon>Maltschvirus</taxon>
        <taxon>Maltschvirus maltsch</taxon>
    </lineage>
</organism>
<accession>A0A6J5KTR1</accession>
<sequence length="105" mass="11505">MESVIVTFLFTLGGVALGWYLREQAAVIRVNKLMKGLQLAEETAAADMQIKAKLSVIGETFYLSDSDGHFMAQGSTKEELLKAVIARYPNKIVLIDDTDAKKLGV</sequence>